<dbReference type="InterPro" id="IPR013087">
    <property type="entry name" value="Znf_C2H2_type"/>
</dbReference>
<dbReference type="PROSITE" id="PS00028">
    <property type="entry name" value="ZINC_FINGER_C2H2_1"/>
    <property type="match status" value="1"/>
</dbReference>
<feature type="domain" description="C2H2-type" evidence="3">
    <location>
        <begin position="21"/>
        <end position="41"/>
    </location>
</feature>
<accession>A0A7I4YDX4</accession>
<dbReference type="AlphaFoldDB" id="A0A7I4YDX4"/>
<feature type="region of interest" description="Disordered" evidence="2">
    <location>
        <begin position="180"/>
        <end position="217"/>
    </location>
</feature>
<evidence type="ECO:0000256" key="1">
    <source>
        <dbReference type="SAM" id="Coils"/>
    </source>
</evidence>
<evidence type="ECO:0000313" key="5">
    <source>
        <dbReference type="WBParaSite" id="HCON_00086770-00001"/>
    </source>
</evidence>
<feature type="compositionally biased region" description="Basic and acidic residues" evidence="2">
    <location>
        <begin position="59"/>
        <end position="73"/>
    </location>
</feature>
<dbReference type="SMART" id="SM00355">
    <property type="entry name" value="ZnF_C2H2"/>
    <property type="match status" value="3"/>
</dbReference>
<feature type="compositionally biased region" description="Basic and acidic residues" evidence="2">
    <location>
        <begin position="95"/>
        <end position="106"/>
    </location>
</feature>
<keyword evidence="1" id="KW-0175">Coiled coil</keyword>
<dbReference type="WBParaSite" id="HCON_00086770-00001">
    <property type="protein sequence ID" value="HCON_00086770-00001"/>
    <property type="gene ID" value="HCON_00086770"/>
</dbReference>
<feature type="compositionally biased region" description="Pro residues" evidence="2">
    <location>
        <begin position="206"/>
        <end position="217"/>
    </location>
</feature>
<dbReference type="OrthoDB" id="5857925at2759"/>
<keyword evidence="4" id="KW-1185">Reference proteome</keyword>
<dbReference type="OMA" id="LWSDHTM"/>
<sequence length="361" mass="42295">MAMYLKNNERRLPTELQHHLCFLCGTLFREKHEYQKHLIGHQSFALVYQIYNFDKSESERKANEKAKKPDQKPGRVGHATSDDFPKNKGYSSLRQSEELEKEMRYRAKGRPRVDKLEKVHREERRQYLREKEREEELLAERERQRKIEAARKRRETRKRKLDEHAAMTAMRDQAMPIAKRKLSSRDRGVDSTPLVSPAAVDEPCSSSPPEPPPPPKIILPRETASGFSIGPLLEEKCPYCETGEPYEHPVEAIEHIVDHGGSVLDVKLHFYEDDKFIATETQLTGEKCNVCDVTFDFPTQYYLHLLSKHRMDVTTYYRRTNHLSANNVKITTVIIYRMYPEHTVEFREIIPVEEAEEKKDS</sequence>
<evidence type="ECO:0000313" key="4">
    <source>
        <dbReference type="Proteomes" id="UP000025227"/>
    </source>
</evidence>
<evidence type="ECO:0000259" key="3">
    <source>
        <dbReference type="PROSITE" id="PS00028"/>
    </source>
</evidence>
<dbReference type="Proteomes" id="UP000025227">
    <property type="component" value="Unplaced"/>
</dbReference>
<organism evidence="4 5">
    <name type="scientific">Haemonchus contortus</name>
    <name type="common">Barber pole worm</name>
    <dbReference type="NCBI Taxonomy" id="6289"/>
    <lineage>
        <taxon>Eukaryota</taxon>
        <taxon>Metazoa</taxon>
        <taxon>Ecdysozoa</taxon>
        <taxon>Nematoda</taxon>
        <taxon>Chromadorea</taxon>
        <taxon>Rhabditida</taxon>
        <taxon>Rhabditina</taxon>
        <taxon>Rhabditomorpha</taxon>
        <taxon>Strongyloidea</taxon>
        <taxon>Trichostrongylidae</taxon>
        <taxon>Haemonchus</taxon>
    </lineage>
</organism>
<name>A0A7I4YDX4_HAECO</name>
<protein>
    <submittedName>
        <fullName evidence="5">C2H2-type domain-containing protein</fullName>
    </submittedName>
</protein>
<feature type="coiled-coil region" evidence="1">
    <location>
        <begin position="113"/>
        <end position="144"/>
    </location>
</feature>
<feature type="region of interest" description="Disordered" evidence="2">
    <location>
        <begin position="59"/>
        <end position="106"/>
    </location>
</feature>
<proteinExistence type="predicted"/>
<evidence type="ECO:0000256" key="2">
    <source>
        <dbReference type="SAM" id="MobiDB-lite"/>
    </source>
</evidence>
<reference evidence="5" key="1">
    <citation type="submission" date="2020-12" db="UniProtKB">
        <authorList>
            <consortium name="WormBaseParasite"/>
        </authorList>
    </citation>
    <scope>IDENTIFICATION</scope>
    <source>
        <strain evidence="5">MHco3</strain>
    </source>
</reference>